<dbReference type="SFLD" id="SFLDS00003">
    <property type="entry name" value="Haloacid_Dehalogenase"/>
    <property type="match status" value="1"/>
</dbReference>
<comment type="caution">
    <text evidence="1">The sequence shown here is derived from an EMBL/GenBank/DDBJ whole genome shotgun (WGS) entry which is preliminary data.</text>
</comment>
<dbReference type="RefSeq" id="WP_019618344.1">
    <property type="nucleotide sequence ID" value="NZ_JBHUNE010000003.1"/>
</dbReference>
<dbReference type="PANTHER" id="PTHR43434:SF20">
    <property type="entry name" value="5'-NUCLEOTIDASE"/>
    <property type="match status" value="1"/>
</dbReference>
<dbReference type="SFLD" id="SFLDG01129">
    <property type="entry name" value="C1.5:_HAD__Beta-PGM__Phosphata"/>
    <property type="match status" value="1"/>
</dbReference>
<proteinExistence type="predicted"/>
<sequence>MSPEQSAEARLVQPAASLPPRQVQLPHGTGTAPYTAVLWDLDGTISDSAEGIVDAMRRTYDVLGLDIPSDETLRSYVGPPIIDTFRAEGLDDAIELTHALQTYREIYNESGLLASPEFPGVGAIIRDLHAGGIPQSTATSKPESAAARVLESYGLAEQFEFITGATDDESRSEKADVVAEALHRLRGAGHDLSNVLMIGDRFYDVQGSLAHGVPCTYITWGYGRLGEEADSVAVATTPDELREVLGIHRS</sequence>
<dbReference type="InterPro" id="IPR036412">
    <property type="entry name" value="HAD-like_sf"/>
</dbReference>
<evidence type="ECO:0000313" key="2">
    <source>
        <dbReference type="Proteomes" id="UP001597492"/>
    </source>
</evidence>
<keyword evidence="2" id="KW-1185">Reference proteome</keyword>
<evidence type="ECO:0000313" key="1">
    <source>
        <dbReference type="EMBL" id="MFD2757663.1"/>
    </source>
</evidence>
<protein>
    <submittedName>
        <fullName evidence="1">HAD hydrolase-like protein</fullName>
    </submittedName>
</protein>
<dbReference type="InterPro" id="IPR050155">
    <property type="entry name" value="HAD-like_hydrolase_sf"/>
</dbReference>
<dbReference type="SUPFAM" id="SSF56784">
    <property type="entry name" value="HAD-like"/>
    <property type="match status" value="1"/>
</dbReference>
<accession>A0ABW5UXF5</accession>
<dbReference type="EMBL" id="JBHUNE010000003">
    <property type="protein sequence ID" value="MFD2757663.1"/>
    <property type="molecule type" value="Genomic_DNA"/>
</dbReference>
<reference evidence="2" key="1">
    <citation type="journal article" date="2019" name="Int. J. Syst. Evol. Microbiol.">
        <title>The Global Catalogue of Microorganisms (GCM) 10K type strain sequencing project: providing services to taxonomists for standard genome sequencing and annotation.</title>
        <authorList>
            <consortium name="The Broad Institute Genomics Platform"/>
            <consortium name="The Broad Institute Genome Sequencing Center for Infectious Disease"/>
            <person name="Wu L."/>
            <person name="Ma J."/>
        </authorList>
    </citation>
    <scope>NUCLEOTIDE SEQUENCE [LARGE SCALE GENOMIC DNA]</scope>
    <source>
        <strain evidence="2">TISTR 1514</strain>
    </source>
</reference>
<dbReference type="Gene3D" id="3.40.50.1000">
    <property type="entry name" value="HAD superfamily/HAD-like"/>
    <property type="match status" value="1"/>
</dbReference>
<dbReference type="InterPro" id="IPR023214">
    <property type="entry name" value="HAD_sf"/>
</dbReference>
<gene>
    <name evidence="1" type="ORF">ACFSW7_04620</name>
</gene>
<dbReference type="InterPro" id="IPR023198">
    <property type="entry name" value="PGP-like_dom2"/>
</dbReference>
<dbReference type="Gene3D" id="1.10.150.240">
    <property type="entry name" value="Putative phosphatase, domain 2"/>
    <property type="match status" value="1"/>
</dbReference>
<dbReference type="PANTHER" id="PTHR43434">
    <property type="entry name" value="PHOSPHOGLYCOLATE PHOSPHATASE"/>
    <property type="match status" value="1"/>
</dbReference>
<dbReference type="InterPro" id="IPR041492">
    <property type="entry name" value="HAD_2"/>
</dbReference>
<organism evidence="1 2">
    <name type="scientific">Gulosibacter faecalis</name>
    <dbReference type="NCBI Taxonomy" id="272240"/>
    <lineage>
        <taxon>Bacteria</taxon>
        <taxon>Bacillati</taxon>
        <taxon>Actinomycetota</taxon>
        <taxon>Actinomycetes</taxon>
        <taxon>Micrococcales</taxon>
        <taxon>Microbacteriaceae</taxon>
        <taxon>Gulosibacter</taxon>
    </lineage>
</organism>
<name>A0ABW5UXF5_9MICO</name>
<dbReference type="Pfam" id="PF13419">
    <property type="entry name" value="HAD_2"/>
    <property type="match status" value="1"/>
</dbReference>
<dbReference type="Proteomes" id="UP001597492">
    <property type="component" value="Unassembled WGS sequence"/>
</dbReference>